<organism evidence="2 3">
    <name type="scientific">Ophiocordyceps polyrhachis-furcata BCC 54312</name>
    <dbReference type="NCBI Taxonomy" id="1330021"/>
    <lineage>
        <taxon>Eukaryota</taxon>
        <taxon>Fungi</taxon>
        <taxon>Dikarya</taxon>
        <taxon>Ascomycota</taxon>
        <taxon>Pezizomycotina</taxon>
        <taxon>Sordariomycetes</taxon>
        <taxon>Hypocreomycetidae</taxon>
        <taxon>Hypocreales</taxon>
        <taxon>Ophiocordycipitaceae</taxon>
        <taxon>Ophiocordyceps</taxon>
    </lineage>
</organism>
<gene>
    <name evidence="2" type="ORF">L249_6025</name>
</gene>
<name>A0A367LIW6_9HYPO</name>
<reference evidence="2 3" key="1">
    <citation type="journal article" date="2015" name="BMC Genomics">
        <title>Insights from the genome of Ophiocordyceps polyrhachis-furcata to pathogenicity and host specificity in insect fungi.</title>
        <authorList>
            <person name="Wichadakul D."/>
            <person name="Kobmoo N."/>
            <person name="Ingsriswang S."/>
            <person name="Tangphatsornruang S."/>
            <person name="Chantasingh D."/>
            <person name="Luangsa-ard J.J."/>
            <person name="Eurwilaichitr L."/>
        </authorList>
    </citation>
    <scope>NUCLEOTIDE SEQUENCE [LARGE SCALE GENOMIC DNA]</scope>
    <source>
        <strain evidence="2 3">BCC 54312</strain>
    </source>
</reference>
<evidence type="ECO:0000256" key="1">
    <source>
        <dbReference type="SAM" id="Phobius"/>
    </source>
</evidence>
<dbReference type="AlphaFoldDB" id="A0A367LIW6"/>
<keyword evidence="1" id="KW-0812">Transmembrane</keyword>
<comment type="caution">
    <text evidence="2">The sequence shown here is derived from an EMBL/GenBank/DDBJ whole genome shotgun (WGS) entry which is preliminary data.</text>
</comment>
<dbReference type="Proteomes" id="UP000253664">
    <property type="component" value="Unassembled WGS sequence"/>
</dbReference>
<evidence type="ECO:0000313" key="3">
    <source>
        <dbReference type="Proteomes" id="UP000253664"/>
    </source>
</evidence>
<sequence>MRYITTTLTPKTLHYYLISIICLLIPPLVARRANPRQYLRPPLPYCYPAKADLHCRRNFYSVYALLEVAKDYIKGLVLGEIT</sequence>
<keyword evidence="1" id="KW-0472">Membrane</keyword>
<feature type="transmembrane region" description="Helical" evidence="1">
    <location>
        <begin position="12"/>
        <end position="30"/>
    </location>
</feature>
<accession>A0A367LIW6</accession>
<dbReference type="EMBL" id="LKCN02000004">
    <property type="protein sequence ID" value="RCI14376.1"/>
    <property type="molecule type" value="Genomic_DNA"/>
</dbReference>
<protein>
    <submittedName>
        <fullName evidence="2">Uncharacterized protein</fullName>
    </submittedName>
</protein>
<evidence type="ECO:0000313" key="2">
    <source>
        <dbReference type="EMBL" id="RCI14376.1"/>
    </source>
</evidence>
<keyword evidence="3" id="KW-1185">Reference proteome</keyword>
<keyword evidence="1" id="KW-1133">Transmembrane helix</keyword>
<proteinExistence type="predicted"/>